<proteinExistence type="predicted"/>
<dbReference type="RefSeq" id="WP_267886659.1">
    <property type="nucleotide sequence ID" value="NZ_LFEH01000178.1"/>
</dbReference>
<organism evidence="2 3">
    <name type="scientific">Streptomyces leeuwenhoekii</name>
    <dbReference type="NCBI Taxonomy" id="1437453"/>
    <lineage>
        <taxon>Bacteria</taxon>
        <taxon>Bacillati</taxon>
        <taxon>Actinomycetota</taxon>
        <taxon>Actinomycetes</taxon>
        <taxon>Kitasatosporales</taxon>
        <taxon>Streptomycetaceae</taxon>
        <taxon>Streptomyces</taxon>
    </lineage>
</organism>
<dbReference type="EMBL" id="LN831790">
    <property type="protein sequence ID" value="CQR60110.1"/>
    <property type="molecule type" value="Genomic_DNA"/>
</dbReference>
<sequence>MPAPARQDESAIAAPRAATPADRPGRRRAPAGVLDLPVALLA</sequence>
<evidence type="ECO:0000256" key="1">
    <source>
        <dbReference type="SAM" id="MobiDB-lite"/>
    </source>
</evidence>
<evidence type="ECO:0000313" key="3">
    <source>
        <dbReference type="Proteomes" id="UP000035016"/>
    </source>
</evidence>
<feature type="compositionally biased region" description="Low complexity" evidence="1">
    <location>
        <begin position="11"/>
        <end position="22"/>
    </location>
</feature>
<accession>A0A0F7VM06</accession>
<protein>
    <submittedName>
        <fullName evidence="2">Uncharacterized protein</fullName>
    </submittedName>
</protein>
<reference evidence="2 3" key="1">
    <citation type="submission" date="2015-02" db="EMBL/GenBank/DDBJ databases">
        <authorList>
            <person name="Gomez-Escribano P.J."/>
        </authorList>
    </citation>
    <scope>NUCLEOTIDE SEQUENCE [LARGE SCALE GENOMIC DNA]</scope>
    <source>
        <strain evidence="3">C34 (DSM 42122 / NRRL B-24963)</strain>
    </source>
</reference>
<dbReference type="Proteomes" id="UP000035016">
    <property type="component" value="Chromosome Chromosome"/>
</dbReference>
<name>A0A0F7VM06_STRLW</name>
<evidence type="ECO:0000313" key="2">
    <source>
        <dbReference type="EMBL" id="CQR60110.1"/>
    </source>
</evidence>
<dbReference type="AlphaFoldDB" id="A0A0F7VM06"/>
<gene>
    <name evidence="2" type="primary">sle_06470</name>
</gene>
<dbReference type="KEGG" id="sle:sle_06470"/>
<feature type="region of interest" description="Disordered" evidence="1">
    <location>
        <begin position="1"/>
        <end position="31"/>
    </location>
</feature>